<dbReference type="PROSITE" id="PS51459">
    <property type="entry name" value="FIDO"/>
    <property type="match status" value="1"/>
</dbReference>
<reference evidence="2" key="1">
    <citation type="submission" date="2014-06" db="EMBL/GenBank/DDBJ databases">
        <title>Key roles for freshwater Actinobacteria revealed by deep metagenomic sequencing.</title>
        <authorList>
            <person name="Ghai R."/>
            <person name="Mizuno C.M."/>
            <person name="Picazo A."/>
            <person name="Camacho A."/>
            <person name="Rodriguez-Valera F."/>
        </authorList>
    </citation>
    <scope>NUCLEOTIDE SEQUENCE</scope>
</reference>
<dbReference type="SUPFAM" id="SSF140931">
    <property type="entry name" value="Fic-like"/>
    <property type="match status" value="1"/>
</dbReference>
<dbReference type="AlphaFoldDB" id="A0A094PVU5"/>
<dbReference type="InterPro" id="IPR053737">
    <property type="entry name" value="Type_II_TA_Toxin"/>
</dbReference>
<organism evidence="2">
    <name type="scientific">freshwater metagenome</name>
    <dbReference type="NCBI Taxonomy" id="449393"/>
    <lineage>
        <taxon>unclassified sequences</taxon>
        <taxon>metagenomes</taxon>
        <taxon>ecological metagenomes</taxon>
    </lineage>
</organism>
<name>A0A094PVU5_9ZZZZ</name>
<dbReference type="GO" id="GO:0016301">
    <property type="term" value="F:kinase activity"/>
    <property type="evidence" value="ECO:0007669"/>
    <property type="project" value="InterPro"/>
</dbReference>
<sequence>MTVYLDPEVFLSQLTRVGFLVRDPGLFLSALARPQTSLFGADAYPTLPLKTAALMDSLVNNHPMMDGNKRSSWFAANLFLELNGFELEAERDDAFAFILRIATNEATLEETAQWIDRHLRPLRPH</sequence>
<comment type="caution">
    <text evidence="2">The sequence shown here is derived from an EMBL/GenBank/DDBJ whole genome shotgun (WGS) entry which is preliminary data.</text>
</comment>
<dbReference type="NCBIfam" id="TIGR01550">
    <property type="entry name" value="DOC_P1"/>
    <property type="match status" value="1"/>
</dbReference>
<gene>
    <name evidence="2" type="ORF">GM51_15305</name>
</gene>
<dbReference type="Pfam" id="PF02661">
    <property type="entry name" value="Fic"/>
    <property type="match status" value="1"/>
</dbReference>
<proteinExistence type="predicted"/>
<protein>
    <recommendedName>
        <fullName evidence="1">Fido domain-containing protein</fullName>
    </recommendedName>
</protein>
<feature type="domain" description="Fido" evidence="1">
    <location>
        <begin position="1"/>
        <end position="117"/>
    </location>
</feature>
<evidence type="ECO:0000313" key="2">
    <source>
        <dbReference type="EMBL" id="KGA15272.1"/>
    </source>
</evidence>
<dbReference type="PANTHER" id="PTHR39426:SF1">
    <property type="entry name" value="HOMOLOGY TO DEATH-ON-CURING PROTEIN OF PHAGE P1"/>
    <property type="match status" value="1"/>
</dbReference>
<accession>A0A094PVU5</accession>
<dbReference type="InterPro" id="IPR003812">
    <property type="entry name" value="Fido"/>
</dbReference>
<dbReference type="Gene3D" id="1.20.120.1870">
    <property type="entry name" value="Fic/DOC protein, Fido domain"/>
    <property type="match status" value="1"/>
</dbReference>
<dbReference type="EMBL" id="JNSL01000119">
    <property type="protein sequence ID" value="KGA15272.1"/>
    <property type="molecule type" value="Genomic_DNA"/>
</dbReference>
<dbReference type="InterPro" id="IPR006440">
    <property type="entry name" value="Doc"/>
</dbReference>
<dbReference type="InterPro" id="IPR036597">
    <property type="entry name" value="Fido-like_dom_sf"/>
</dbReference>
<dbReference type="PANTHER" id="PTHR39426">
    <property type="entry name" value="HOMOLOGY TO DEATH-ON-CURING PROTEIN OF PHAGE P1"/>
    <property type="match status" value="1"/>
</dbReference>
<evidence type="ECO:0000259" key="1">
    <source>
        <dbReference type="PROSITE" id="PS51459"/>
    </source>
</evidence>